<dbReference type="InterPro" id="IPR036388">
    <property type="entry name" value="WH-like_DNA-bd_sf"/>
</dbReference>
<dbReference type="SUPFAM" id="SSF55781">
    <property type="entry name" value="GAF domain-like"/>
    <property type="match status" value="1"/>
</dbReference>
<evidence type="ECO:0000256" key="1">
    <source>
        <dbReference type="ARBA" id="ARBA00023015"/>
    </source>
</evidence>
<accession>A0A7W5TVG3</accession>
<dbReference type="RefSeq" id="WP_183358426.1">
    <property type="nucleotide sequence ID" value="NZ_JACIBT010000006.1"/>
</dbReference>
<name>A0A7W5TVG3_9MICC</name>
<protein>
    <submittedName>
        <fullName evidence="6">Urocanate hydratase</fullName>
        <ecNumber evidence="6">4.2.1.49</ecNumber>
    </submittedName>
</protein>
<comment type="caution">
    <text evidence="6">The sequence shown here is derived from an EMBL/GenBank/DDBJ whole genome shotgun (WGS) entry which is preliminary data.</text>
</comment>
<dbReference type="Gene3D" id="3.30.450.40">
    <property type="match status" value="2"/>
</dbReference>
<dbReference type="InterPro" id="IPR029016">
    <property type="entry name" value="GAF-like_dom_sf"/>
</dbReference>
<gene>
    <name evidence="6" type="ORF">FHX47_001638</name>
</gene>
<evidence type="ECO:0000256" key="3">
    <source>
        <dbReference type="ARBA" id="ARBA00023163"/>
    </source>
</evidence>
<dbReference type="InterPro" id="IPR005471">
    <property type="entry name" value="Tscrpt_reg_IclR_N"/>
</dbReference>
<keyword evidence="6" id="KW-0456">Lyase</keyword>
<evidence type="ECO:0000259" key="5">
    <source>
        <dbReference type="PROSITE" id="PS51078"/>
    </source>
</evidence>
<keyword evidence="1" id="KW-0805">Transcription regulation</keyword>
<dbReference type="InterPro" id="IPR036390">
    <property type="entry name" value="WH_DNA-bd_sf"/>
</dbReference>
<dbReference type="InterPro" id="IPR014757">
    <property type="entry name" value="Tscrpt_reg_IclR_C"/>
</dbReference>
<dbReference type="GO" id="GO:0003700">
    <property type="term" value="F:DNA-binding transcription factor activity"/>
    <property type="evidence" value="ECO:0007669"/>
    <property type="project" value="TreeGrafter"/>
</dbReference>
<organism evidence="6 7">
    <name type="scientific">Garicola koreensis</name>
    <dbReference type="NCBI Taxonomy" id="1262554"/>
    <lineage>
        <taxon>Bacteria</taxon>
        <taxon>Bacillati</taxon>
        <taxon>Actinomycetota</taxon>
        <taxon>Actinomycetes</taxon>
        <taxon>Micrococcales</taxon>
        <taxon>Micrococcaceae</taxon>
        <taxon>Garicola</taxon>
    </lineage>
</organism>
<dbReference type="Gene3D" id="1.10.10.10">
    <property type="entry name" value="Winged helix-like DNA-binding domain superfamily/Winged helix DNA-binding domain"/>
    <property type="match status" value="1"/>
</dbReference>
<dbReference type="PANTHER" id="PTHR30136:SF24">
    <property type="entry name" value="HTH-TYPE TRANSCRIPTIONAL REPRESSOR ALLR"/>
    <property type="match status" value="1"/>
</dbReference>
<dbReference type="GO" id="GO:0045892">
    <property type="term" value="P:negative regulation of DNA-templated transcription"/>
    <property type="evidence" value="ECO:0007669"/>
    <property type="project" value="TreeGrafter"/>
</dbReference>
<evidence type="ECO:0000256" key="2">
    <source>
        <dbReference type="ARBA" id="ARBA00023125"/>
    </source>
</evidence>
<proteinExistence type="predicted"/>
<feature type="domain" description="IclR-ED" evidence="5">
    <location>
        <begin position="68"/>
        <end position="216"/>
    </location>
</feature>
<dbReference type="AlphaFoldDB" id="A0A7W5TVG3"/>
<dbReference type="PANTHER" id="PTHR30136">
    <property type="entry name" value="HELIX-TURN-HELIX TRANSCRIPTIONAL REGULATOR, ICLR FAMILY"/>
    <property type="match status" value="1"/>
</dbReference>
<keyword evidence="3" id="KW-0804">Transcription</keyword>
<feature type="domain" description="HTH iclR-type" evidence="4">
    <location>
        <begin position="7"/>
        <end position="67"/>
    </location>
</feature>
<dbReference type="Pfam" id="PF01614">
    <property type="entry name" value="IclR_C"/>
    <property type="match status" value="1"/>
</dbReference>
<sequence length="217" mass="22802">MAEPSSTRTVQRALRLLASVCDEGSASLVDSARAADLPASTALRLMRTLESEDFLTRAADNSYQPGPRLIQIGAKAFSREALVPLSRKPMEGVVETTGESVYLSVPGGNEQTIYISIVEGTFSVRHTNWVGRTVPLQGSAAGVVLRGETPQVGYVVLENTVESDVTAISAPIGAGGRVVAAMSTLVPTYRLDEQKRIRCGRALVAAADAVSEALGGS</sequence>
<dbReference type="EMBL" id="JACIBT010000006">
    <property type="protein sequence ID" value="MBB3668009.1"/>
    <property type="molecule type" value="Genomic_DNA"/>
</dbReference>
<evidence type="ECO:0000259" key="4">
    <source>
        <dbReference type="PROSITE" id="PS51077"/>
    </source>
</evidence>
<dbReference type="SUPFAM" id="SSF46785">
    <property type="entry name" value="Winged helix' DNA-binding domain"/>
    <property type="match status" value="1"/>
</dbReference>
<dbReference type="Pfam" id="PF09339">
    <property type="entry name" value="HTH_IclR"/>
    <property type="match status" value="1"/>
</dbReference>
<dbReference type="SMART" id="SM00346">
    <property type="entry name" value="HTH_ICLR"/>
    <property type="match status" value="1"/>
</dbReference>
<dbReference type="PROSITE" id="PS51077">
    <property type="entry name" value="HTH_ICLR"/>
    <property type="match status" value="1"/>
</dbReference>
<evidence type="ECO:0000313" key="6">
    <source>
        <dbReference type="EMBL" id="MBB3668009.1"/>
    </source>
</evidence>
<dbReference type="Proteomes" id="UP000547528">
    <property type="component" value="Unassembled WGS sequence"/>
</dbReference>
<dbReference type="GO" id="GO:0016153">
    <property type="term" value="F:urocanate hydratase activity"/>
    <property type="evidence" value="ECO:0007669"/>
    <property type="project" value="UniProtKB-EC"/>
</dbReference>
<keyword evidence="2" id="KW-0238">DNA-binding</keyword>
<evidence type="ECO:0000313" key="7">
    <source>
        <dbReference type="Proteomes" id="UP000547528"/>
    </source>
</evidence>
<keyword evidence="7" id="KW-1185">Reference proteome</keyword>
<dbReference type="InterPro" id="IPR050707">
    <property type="entry name" value="HTH_MetabolicPath_Reg"/>
</dbReference>
<dbReference type="EC" id="4.2.1.49" evidence="6"/>
<reference evidence="6 7" key="1">
    <citation type="submission" date="2020-08" db="EMBL/GenBank/DDBJ databases">
        <title>Sequencing the genomes of 1000 actinobacteria strains.</title>
        <authorList>
            <person name="Klenk H.-P."/>
        </authorList>
    </citation>
    <scope>NUCLEOTIDE SEQUENCE [LARGE SCALE GENOMIC DNA]</scope>
    <source>
        <strain evidence="6 7">DSM 28238</strain>
    </source>
</reference>
<dbReference type="GO" id="GO:0003677">
    <property type="term" value="F:DNA binding"/>
    <property type="evidence" value="ECO:0007669"/>
    <property type="project" value="UniProtKB-KW"/>
</dbReference>
<dbReference type="PROSITE" id="PS51078">
    <property type="entry name" value="ICLR_ED"/>
    <property type="match status" value="1"/>
</dbReference>